<name>A0A8F2DAH6_9CAUD</name>
<dbReference type="Proteomes" id="UP000683422">
    <property type="component" value="Segment"/>
</dbReference>
<sequence>MACEHDWQVQEDGYTRAWSTTIDPDTKTIRAAWGGSSDFSSEGNGELLRCTTCLAEKPIPEGWSIAFV</sequence>
<organism evidence="1 2">
    <name type="scientific">Gordonia phage VanLee</name>
    <dbReference type="NCBI Taxonomy" id="2845816"/>
    <lineage>
        <taxon>Viruses</taxon>
        <taxon>Duplodnaviria</taxon>
        <taxon>Heunggongvirae</taxon>
        <taxon>Uroviricota</taxon>
        <taxon>Caudoviricetes</taxon>
        <taxon>Kruegerviridae</taxon>
        <taxon>Vanleevirus</taxon>
        <taxon>Vanleevirus vanlee</taxon>
    </lineage>
</organism>
<dbReference type="InterPro" id="IPR057390">
    <property type="entry name" value="Zn-bd_phage_6"/>
</dbReference>
<keyword evidence="2" id="KW-1185">Reference proteome</keyword>
<dbReference type="RefSeq" id="YP_010755876.1">
    <property type="nucleotide sequence ID" value="NC_073474.1"/>
</dbReference>
<gene>
    <name evidence="1" type="primary">136</name>
    <name evidence="1" type="ORF">SEA_VANLEE_136</name>
</gene>
<dbReference type="EMBL" id="MZ028627">
    <property type="protein sequence ID" value="QWS68252.1"/>
    <property type="molecule type" value="Genomic_DNA"/>
</dbReference>
<evidence type="ECO:0000313" key="2">
    <source>
        <dbReference type="Proteomes" id="UP000683422"/>
    </source>
</evidence>
<dbReference type="Pfam" id="PF24230">
    <property type="entry name" value="Phage_zn_bind_6"/>
    <property type="match status" value="1"/>
</dbReference>
<protein>
    <submittedName>
        <fullName evidence="1">Uncharacterized protein</fullName>
    </submittedName>
</protein>
<proteinExistence type="predicted"/>
<evidence type="ECO:0000313" key="1">
    <source>
        <dbReference type="EMBL" id="QWS68252.1"/>
    </source>
</evidence>
<reference evidence="1" key="1">
    <citation type="submission" date="2021-04" db="EMBL/GenBank/DDBJ databases">
        <authorList>
            <person name="Barnhill K.B."/>
            <person name="Biggs A.M."/>
            <person name="Bland J."/>
            <person name="Choudhary H.M."/>
            <person name="Crogan R.E."/>
            <person name="Finocchiaro A.B."/>
            <person name="Franco V."/>
            <person name="Fuller T.A."/>
            <person name="Hanwacker C.G."/>
            <person name="Howard Z.E."/>
            <person name="Iqbal M."/>
            <person name="Mathew A.M."/>
            <person name="Miller S."/>
            <person name="Padhye S."/>
            <person name="Rainey E."/>
            <person name="Rodriguez A."/>
            <person name="Stewart E."/>
            <person name="Otero L.A."/>
            <person name="Chase M.A."/>
            <person name="Pollenz R.S."/>
            <person name="Garlena R.A."/>
            <person name="Russell D.A."/>
            <person name="Jacobs-Sera D."/>
            <person name="Hatfull G.F."/>
        </authorList>
    </citation>
    <scope>NUCLEOTIDE SEQUENCE</scope>
</reference>
<dbReference type="GeneID" id="80020549"/>
<dbReference type="KEGG" id="vg:80020549"/>
<accession>A0A8F2DAH6</accession>